<dbReference type="Gene3D" id="3.90.25.10">
    <property type="entry name" value="UDP-galactose 4-epimerase, domain 1"/>
    <property type="match status" value="1"/>
</dbReference>
<dbReference type="Gene3D" id="3.40.50.720">
    <property type="entry name" value="NAD(P)-binding Rossmann-like Domain"/>
    <property type="match status" value="1"/>
</dbReference>
<dbReference type="PANTHER" id="PTHR43245:SF13">
    <property type="entry name" value="UDP-D-APIOSE_UDP-D-XYLOSE SYNTHASE 2"/>
    <property type="match status" value="1"/>
</dbReference>
<dbReference type="PANTHER" id="PTHR43245">
    <property type="entry name" value="BIFUNCTIONAL POLYMYXIN RESISTANCE PROTEIN ARNA"/>
    <property type="match status" value="1"/>
</dbReference>
<evidence type="ECO:0000313" key="3">
    <source>
        <dbReference type="Proteomes" id="UP001231370"/>
    </source>
</evidence>
<dbReference type="InterPro" id="IPR036291">
    <property type="entry name" value="NAD(P)-bd_dom_sf"/>
</dbReference>
<reference evidence="2 3" key="1">
    <citation type="submission" date="2023-01" db="EMBL/GenBank/DDBJ databases">
        <title>Novel diversity within Roseofilum (Cyanobacteria; Desertifilaceae) from marine benthic mats with descriptions of four novel species.</title>
        <authorList>
            <person name="Wang Y."/>
            <person name="Berthold D.E."/>
            <person name="Hu J."/>
            <person name="Lefler F.W."/>
            <person name="Laughinghouse H.D. IV."/>
        </authorList>
    </citation>
    <scope>NUCLEOTIDE SEQUENCE [LARGE SCALE GENOMIC DNA]</scope>
    <source>
        <strain evidence="2 3">BLCC-M91</strain>
    </source>
</reference>
<dbReference type="SUPFAM" id="SSF51735">
    <property type="entry name" value="NAD(P)-binding Rossmann-fold domains"/>
    <property type="match status" value="1"/>
</dbReference>
<organism evidence="2 3">
    <name type="scientific">Roseofilum halophilum BLCC-M91</name>
    <dbReference type="NCBI Taxonomy" id="3022259"/>
    <lineage>
        <taxon>Bacteria</taxon>
        <taxon>Bacillati</taxon>
        <taxon>Cyanobacteriota</taxon>
        <taxon>Cyanophyceae</taxon>
        <taxon>Desertifilales</taxon>
        <taxon>Desertifilaceae</taxon>
        <taxon>Roseofilum</taxon>
        <taxon>Roseofilum halophilum</taxon>
    </lineage>
</organism>
<comment type="caution">
    <text evidence="2">The sequence shown here is derived from an EMBL/GenBank/DDBJ whole genome shotgun (WGS) entry which is preliminary data.</text>
</comment>
<proteinExistence type="predicted"/>
<sequence>MKDSAFAQKKVLITGGLGFIGSNLARRLLQLGAKVLLVDSLIPEYGGNLFNIDGIEDQVEVNISDVRDQYSMRYLVQGQDFLFNLAGQTSHLDSMHDPYTDLEINCRSQLSILEACRNYNSDIKVVFASTRQLYGKPDYLPVDENHLLRPVDVNGINKMAGEWYHILYNNVYGIRASALRLTNTYGSRMRVKDARQTFLGIWVRLVVEEKPFEVWGGEQLRDFTYVEDAVDAMLMAAVQPEAEGQIFNLGGDCIISLRETAELLIKINQGGEFKIREFPPERKRIDIGDYYTDYSKIKSSLGWNPKTSLEEGLTQTLAFYRNYLPQYL</sequence>
<keyword evidence="3" id="KW-1185">Reference proteome</keyword>
<gene>
    <name evidence="2" type="ORF">PJF56_06880</name>
</gene>
<feature type="domain" description="NAD-dependent epimerase/dehydratase" evidence="1">
    <location>
        <begin position="11"/>
        <end position="250"/>
    </location>
</feature>
<dbReference type="PRINTS" id="PR01713">
    <property type="entry name" value="NUCEPIMERASE"/>
</dbReference>
<evidence type="ECO:0000313" key="2">
    <source>
        <dbReference type="EMBL" id="MDJ1178581.1"/>
    </source>
</evidence>
<dbReference type="EC" id="4.2.1.47" evidence="2"/>
<evidence type="ECO:0000259" key="1">
    <source>
        <dbReference type="Pfam" id="PF01370"/>
    </source>
</evidence>
<dbReference type="Pfam" id="PF01370">
    <property type="entry name" value="Epimerase"/>
    <property type="match status" value="1"/>
</dbReference>
<dbReference type="InterPro" id="IPR001509">
    <property type="entry name" value="Epimerase_deHydtase"/>
</dbReference>
<accession>A0ABT7BJA4</accession>
<keyword evidence="2" id="KW-0456">Lyase</keyword>
<name>A0ABT7BJA4_9CYAN</name>
<dbReference type="Proteomes" id="UP001231370">
    <property type="component" value="Unassembled WGS sequence"/>
</dbReference>
<dbReference type="EMBL" id="JAQPOK010000057">
    <property type="protein sequence ID" value="MDJ1178581.1"/>
    <property type="molecule type" value="Genomic_DNA"/>
</dbReference>
<dbReference type="InterPro" id="IPR050177">
    <property type="entry name" value="Lipid_A_modif_metabolic_enz"/>
</dbReference>
<dbReference type="GO" id="GO:0008446">
    <property type="term" value="F:GDP-mannose 4,6-dehydratase activity"/>
    <property type="evidence" value="ECO:0007669"/>
    <property type="project" value="UniProtKB-EC"/>
</dbReference>
<protein>
    <submittedName>
        <fullName evidence="2">GDP-mannose 4,6-dehydratase</fullName>
        <ecNumber evidence="2">4.2.1.47</ecNumber>
    </submittedName>
</protein>